<dbReference type="PaxDb" id="6945-B7PTF2"/>
<accession>B7PTF2</accession>
<protein>
    <submittedName>
        <fullName evidence="1 2">Uncharacterized protein</fullName>
    </submittedName>
</protein>
<name>B7PTF2_IXOSC</name>
<dbReference type="InParanoid" id="B7PTF2"/>
<dbReference type="VEuPathDB" id="VectorBase:ISCP_004828"/>
<dbReference type="EnsemblMetazoa" id="ISCW007703-RA">
    <property type="protein sequence ID" value="ISCW007703-PA"/>
    <property type="gene ID" value="ISCW007703"/>
</dbReference>
<dbReference type="EMBL" id="ABJB010477869">
    <property type="status" value="NOT_ANNOTATED_CDS"/>
    <property type="molecule type" value="Genomic_DNA"/>
</dbReference>
<dbReference type="Proteomes" id="UP000001555">
    <property type="component" value="Unassembled WGS sequence"/>
</dbReference>
<keyword evidence="3" id="KW-1185">Reference proteome</keyword>
<evidence type="ECO:0000313" key="1">
    <source>
        <dbReference type="EMBL" id="EEC09874.1"/>
    </source>
</evidence>
<dbReference type="EMBL" id="DS785462">
    <property type="protein sequence ID" value="EEC09874.1"/>
    <property type="molecule type" value="Genomic_DNA"/>
</dbReference>
<dbReference type="VEuPathDB" id="VectorBase:ISCW007703"/>
<dbReference type="VEuPathDB" id="VectorBase:ISCI007703"/>
<dbReference type="AlphaFoldDB" id="B7PTF2"/>
<reference evidence="1 3" key="1">
    <citation type="submission" date="2008-03" db="EMBL/GenBank/DDBJ databases">
        <title>Annotation of Ixodes scapularis.</title>
        <authorList>
            <consortium name="Ixodes scapularis Genome Project Consortium"/>
            <person name="Caler E."/>
            <person name="Hannick L.I."/>
            <person name="Bidwell S."/>
            <person name="Joardar V."/>
            <person name="Thiagarajan M."/>
            <person name="Amedeo P."/>
            <person name="Galinsky K.J."/>
            <person name="Schobel S."/>
            <person name="Inman J."/>
            <person name="Hostetler J."/>
            <person name="Miller J."/>
            <person name="Hammond M."/>
            <person name="Megy K."/>
            <person name="Lawson D."/>
            <person name="Kodira C."/>
            <person name="Sutton G."/>
            <person name="Meyer J."/>
            <person name="Hill C.A."/>
            <person name="Birren B."/>
            <person name="Nene V."/>
            <person name="Collins F."/>
            <person name="Alarcon-Chaidez F."/>
            <person name="Wikel S."/>
            <person name="Strausberg R."/>
        </authorList>
    </citation>
    <scope>NUCLEOTIDE SEQUENCE [LARGE SCALE GENOMIC DNA]</scope>
    <source>
        <strain evidence="3">Wikel</strain>
        <strain evidence="1">Wikel colony</strain>
    </source>
</reference>
<proteinExistence type="predicted"/>
<dbReference type="HOGENOM" id="CLU_837531_0_0_1"/>
<organism>
    <name type="scientific">Ixodes scapularis</name>
    <name type="common">Black-legged tick</name>
    <name type="synonym">Deer tick</name>
    <dbReference type="NCBI Taxonomy" id="6945"/>
    <lineage>
        <taxon>Eukaryota</taxon>
        <taxon>Metazoa</taxon>
        <taxon>Ecdysozoa</taxon>
        <taxon>Arthropoda</taxon>
        <taxon>Chelicerata</taxon>
        <taxon>Arachnida</taxon>
        <taxon>Acari</taxon>
        <taxon>Parasitiformes</taxon>
        <taxon>Ixodida</taxon>
        <taxon>Ixodoidea</taxon>
        <taxon>Ixodidae</taxon>
        <taxon>Ixodinae</taxon>
        <taxon>Ixodes</taxon>
    </lineage>
</organism>
<sequence>MDKDSLKKRIQELLYQVQIKQRPHSKSTTTNTPKTSYRPVEIDRIYQNVYKPIRDRAIAKKTFEMTMFSFMVKGKYLKNFYQKEGIGSLITEDGFLLKMRHAGPNELTLKRLSACMLYDNCMNAAEDATSNPPAGYDEVNKTFIGTAETMGEMSKYIPSMSTLILWRDIAETLTSDAVKQILLKKVQFACGNGLNFVWRIYQAENGDTVEEAGPAFAIAAYYMDLGALNSDRKKKNKAPLGAAEAFEEILARNGTFVGLFLNCADLKGPANIVDSSEFGEIVNAINCSLCTTTSRACRWAAFADAMFPAVREKMHKVASEKEAVPSGGVFIV</sequence>
<evidence type="ECO:0000313" key="2">
    <source>
        <dbReference type="EnsemblMetazoa" id="ISCW007703-PA"/>
    </source>
</evidence>
<gene>
    <name evidence="2" type="primary">8031094</name>
    <name evidence="1" type="ORF">IscW_ISCW007703</name>
</gene>
<reference evidence="2" key="2">
    <citation type="submission" date="2020-05" db="UniProtKB">
        <authorList>
            <consortium name="EnsemblMetazoa"/>
        </authorList>
    </citation>
    <scope>IDENTIFICATION</scope>
    <source>
        <strain evidence="2">wikel</strain>
    </source>
</reference>
<evidence type="ECO:0000313" key="3">
    <source>
        <dbReference type="Proteomes" id="UP000001555"/>
    </source>
</evidence>